<keyword evidence="1" id="KW-1133">Transmembrane helix</keyword>
<proteinExistence type="predicted"/>
<feature type="transmembrane region" description="Helical" evidence="1">
    <location>
        <begin position="89"/>
        <end position="111"/>
    </location>
</feature>
<protein>
    <submittedName>
        <fullName evidence="2">Uncharacterized protein</fullName>
    </submittedName>
</protein>
<comment type="caution">
    <text evidence="2">The sequence shown here is derived from an EMBL/GenBank/DDBJ whole genome shotgun (WGS) entry which is preliminary data.</text>
</comment>
<evidence type="ECO:0000313" key="3">
    <source>
        <dbReference type="Proteomes" id="UP000681720"/>
    </source>
</evidence>
<dbReference type="Proteomes" id="UP000681720">
    <property type="component" value="Unassembled WGS sequence"/>
</dbReference>
<dbReference type="Gene3D" id="1.20.1070.10">
    <property type="entry name" value="Rhodopsin 7-helix transmembrane proteins"/>
    <property type="match status" value="1"/>
</dbReference>
<evidence type="ECO:0000313" key="2">
    <source>
        <dbReference type="EMBL" id="CAF4648388.1"/>
    </source>
</evidence>
<feature type="non-terminal residue" evidence="2">
    <location>
        <position position="1"/>
    </location>
</feature>
<feature type="transmembrane region" description="Helical" evidence="1">
    <location>
        <begin position="53"/>
        <end position="77"/>
    </location>
</feature>
<name>A0A8S2ZP25_9BILA</name>
<reference evidence="2" key="1">
    <citation type="submission" date="2021-02" db="EMBL/GenBank/DDBJ databases">
        <authorList>
            <person name="Nowell W R."/>
        </authorList>
    </citation>
    <scope>NUCLEOTIDE SEQUENCE</scope>
</reference>
<gene>
    <name evidence="2" type="ORF">GIL414_LOCUS40946</name>
</gene>
<dbReference type="EMBL" id="CAJOBJ010114753">
    <property type="protein sequence ID" value="CAF4648388.1"/>
    <property type="molecule type" value="Genomic_DNA"/>
</dbReference>
<dbReference type="AlphaFoldDB" id="A0A8S2ZP25"/>
<keyword evidence="1" id="KW-0472">Membrane</keyword>
<evidence type="ECO:0000256" key="1">
    <source>
        <dbReference type="SAM" id="Phobius"/>
    </source>
</evidence>
<accession>A0A8S2ZP25</accession>
<keyword evidence="1" id="KW-0812">Transmembrane</keyword>
<organism evidence="2 3">
    <name type="scientific">Rotaria magnacalcarata</name>
    <dbReference type="NCBI Taxonomy" id="392030"/>
    <lineage>
        <taxon>Eukaryota</taxon>
        <taxon>Metazoa</taxon>
        <taxon>Spiralia</taxon>
        <taxon>Gnathifera</taxon>
        <taxon>Rotifera</taxon>
        <taxon>Eurotatoria</taxon>
        <taxon>Bdelloidea</taxon>
        <taxon>Philodinida</taxon>
        <taxon>Philodinidae</taxon>
        <taxon>Rotaria</taxon>
    </lineage>
</organism>
<sequence length="143" mass="15870">IKLILFVINGLLLNLLLLFIADLQNHIRSKAVMDSVGKDLREITHLHDVVEYLFVYIGLTVLVIGTIGNLISVISFARLAGLKTLTRSLFLLASLIASQLVLTTGLLTRVIRDFSRADPVNQSVDLSKARWMLRTTSDAVSLR</sequence>